<reference evidence="5 6" key="1">
    <citation type="submission" date="2017-06" db="EMBL/GenBank/DDBJ databases">
        <title>Comparative genomic analysis of Ambrosia Fusariam Clade fungi.</title>
        <authorList>
            <person name="Stajich J.E."/>
            <person name="Carrillo J."/>
            <person name="Kijimoto T."/>
            <person name="Eskalen A."/>
            <person name="O'Donnell K."/>
            <person name="Kasson M."/>
        </authorList>
    </citation>
    <scope>NUCLEOTIDE SEQUENCE [LARGE SCALE GENOMIC DNA]</scope>
    <source>
        <strain evidence="5 6">NRRL62584</strain>
    </source>
</reference>
<dbReference type="GO" id="GO:0008270">
    <property type="term" value="F:zinc ion binding"/>
    <property type="evidence" value="ECO:0007669"/>
    <property type="project" value="InterPro"/>
</dbReference>
<evidence type="ECO:0000256" key="3">
    <source>
        <dbReference type="SAM" id="MobiDB-lite"/>
    </source>
</evidence>
<feature type="region of interest" description="Disordered" evidence="3">
    <location>
        <begin position="556"/>
        <end position="575"/>
    </location>
</feature>
<feature type="region of interest" description="Disordered" evidence="3">
    <location>
        <begin position="515"/>
        <end position="534"/>
    </location>
</feature>
<gene>
    <name evidence="5" type="ORF">CEP54_005013</name>
</gene>
<dbReference type="GO" id="GO:0005634">
    <property type="term" value="C:nucleus"/>
    <property type="evidence" value="ECO:0007669"/>
    <property type="project" value="UniProtKB-SubCell"/>
</dbReference>
<dbReference type="GO" id="GO:0003677">
    <property type="term" value="F:DNA binding"/>
    <property type="evidence" value="ECO:0007669"/>
    <property type="project" value="InterPro"/>
</dbReference>
<sequence length="607" mass="67295">MEVLLTSLPSPMLRRSIADNTGLVSTATSAKCGATGYYHVPPALVPDFNEDRINPPELDEVQESVPGSSSGLSLALGLSPMDLDAGTDPDRLHPDAQLALRLWTVYAERVDPVLKILHIPTAQSAMITMISRPKQTNYSLEALAFAVYYAAVTSLSENEMSTISVDFRQGFLQKCKLGLNQAITRADFLNEPNMTTLQALAIFAKTCLRVHDNSRAVWVLIGTAIRLAQSIGIHRDGASLKLDPFESELRLRLWWHLCVLDSRAPEDHGFTNTLETLDQGLRLPLNVDDAQLYPAMKSLPSDSENWTEMTFSLVQLEAARLVHRVLIAKPRNDVETLENIEAKRAVLEQHNKWIESRFLTLLPASNLRNAACAHYDTACVKIEFMVQVRQELYVSRHREAPGAVFRGLGERPFTAACRTLERSWSLASGQISMEHTWIFKTYTQWYALAYVLRYLCAFPNGSETEEAWVLVNRAFSSIPYAQSGQLARQSNTGRNSIWKCLESLRCQALNARTTRGSPVLEPSAPNNSQAGAVEDGAPEISAPTVGLQDQFSSSEAGSLFAGRAEPPRLSDTTQSADQWYSGLPSFGDFAMPEMLYLPEWNDIVNGS</sequence>
<keyword evidence="6" id="KW-1185">Reference proteome</keyword>
<dbReference type="InterPro" id="IPR007219">
    <property type="entry name" value="XnlR_reg_dom"/>
</dbReference>
<evidence type="ECO:0000259" key="4">
    <source>
        <dbReference type="SMART" id="SM00906"/>
    </source>
</evidence>
<organism evidence="5 6">
    <name type="scientific">Fusarium duplospermum</name>
    <dbReference type="NCBI Taxonomy" id="1325734"/>
    <lineage>
        <taxon>Eukaryota</taxon>
        <taxon>Fungi</taxon>
        <taxon>Dikarya</taxon>
        <taxon>Ascomycota</taxon>
        <taxon>Pezizomycotina</taxon>
        <taxon>Sordariomycetes</taxon>
        <taxon>Hypocreomycetidae</taxon>
        <taxon>Hypocreales</taxon>
        <taxon>Nectriaceae</taxon>
        <taxon>Fusarium</taxon>
        <taxon>Fusarium solani species complex</taxon>
    </lineage>
</organism>
<dbReference type="AlphaFoldDB" id="A0A428QEP8"/>
<evidence type="ECO:0000313" key="5">
    <source>
        <dbReference type="EMBL" id="RSL63721.1"/>
    </source>
</evidence>
<name>A0A428QEP8_9HYPO</name>
<dbReference type="Pfam" id="PF04082">
    <property type="entry name" value="Fungal_trans"/>
    <property type="match status" value="1"/>
</dbReference>
<dbReference type="Proteomes" id="UP000288168">
    <property type="component" value="Unassembled WGS sequence"/>
</dbReference>
<keyword evidence="2" id="KW-0539">Nucleus</keyword>
<accession>A0A428QEP8</accession>
<evidence type="ECO:0000313" key="6">
    <source>
        <dbReference type="Proteomes" id="UP000288168"/>
    </source>
</evidence>
<dbReference type="EMBL" id="NKCI01000037">
    <property type="protein sequence ID" value="RSL63721.1"/>
    <property type="molecule type" value="Genomic_DNA"/>
</dbReference>
<proteinExistence type="predicted"/>
<dbReference type="CDD" id="cd12148">
    <property type="entry name" value="fungal_TF_MHR"/>
    <property type="match status" value="1"/>
</dbReference>
<dbReference type="InterPro" id="IPR050613">
    <property type="entry name" value="Sec_Metabolite_Reg"/>
</dbReference>
<evidence type="ECO:0000256" key="1">
    <source>
        <dbReference type="ARBA" id="ARBA00004123"/>
    </source>
</evidence>
<comment type="caution">
    <text evidence="5">The sequence shown here is derived from an EMBL/GenBank/DDBJ whole genome shotgun (WGS) entry which is preliminary data.</text>
</comment>
<comment type="subcellular location">
    <subcellularLocation>
        <location evidence="1">Nucleus</location>
    </subcellularLocation>
</comment>
<evidence type="ECO:0000256" key="2">
    <source>
        <dbReference type="ARBA" id="ARBA00023242"/>
    </source>
</evidence>
<protein>
    <recommendedName>
        <fullName evidence="4">Xylanolytic transcriptional activator regulatory domain-containing protein</fullName>
    </recommendedName>
</protein>
<feature type="domain" description="Xylanolytic transcriptional activator regulatory" evidence="4">
    <location>
        <begin position="217"/>
        <end position="290"/>
    </location>
</feature>
<dbReference type="SMART" id="SM00906">
    <property type="entry name" value="Fungal_trans"/>
    <property type="match status" value="1"/>
</dbReference>
<dbReference type="OrthoDB" id="435881at2759"/>
<dbReference type="PANTHER" id="PTHR31001">
    <property type="entry name" value="UNCHARACTERIZED TRANSCRIPTIONAL REGULATORY PROTEIN"/>
    <property type="match status" value="1"/>
</dbReference>
<dbReference type="GO" id="GO:0006351">
    <property type="term" value="P:DNA-templated transcription"/>
    <property type="evidence" value="ECO:0007669"/>
    <property type="project" value="InterPro"/>
</dbReference>
<dbReference type="PANTHER" id="PTHR31001:SF57">
    <property type="entry name" value="ZN(II)2CYS6 TRANSCRIPTION FACTOR (EUROFUNG)"/>
    <property type="match status" value="1"/>
</dbReference>